<comment type="caution">
    <text evidence="1">The sequence shown here is derived from an EMBL/GenBank/DDBJ whole genome shotgun (WGS) entry which is preliminary data.</text>
</comment>
<dbReference type="Proteomes" id="UP001243989">
    <property type="component" value="Unassembled WGS sequence"/>
</dbReference>
<keyword evidence="2" id="KW-1185">Reference proteome</keyword>
<evidence type="ECO:0000313" key="2">
    <source>
        <dbReference type="Proteomes" id="UP001243989"/>
    </source>
</evidence>
<proteinExistence type="predicted"/>
<dbReference type="GeneID" id="85475281"/>
<reference evidence="1" key="1">
    <citation type="submission" date="2021-06" db="EMBL/GenBank/DDBJ databases">
        <title>Comparative genomics, transcriptomics and evolutionary studies reveal genomic signatures of adaptation to plant cell wall in hemibiotrophic fungi.</title>
        <authorList>
            <consortium name="DOE Joint Genome Institute"/>
            <person name="Baroncelli R."/>
            <person name="Diaz J.F."/>
            <person name="Benocci T."/>
            <person name="Peng M."/>
            <person name="Battaglia E."/>
            <person name="Haridas S."/>
            <person name="Andreopoulos W."/>
            <person name="Labutti K."/>
            <person name="Pangilinan J."/>
            <person name="Floch G.L."/>
            <person name="Makela M.R."/>
            <person name="Henrissat B."/>
            <person name="Grigoriev I.V."/>
            <person name="Crouch J.A."/>
            <person name="De Vries R.P."/>
            <person name="Sukno S.A."/>
            <person name="Thon M.R."/>
        </authorList>
    </citation>
    <scope>NUCLEOTIDE SEQUENCE</scope>
    <source>
        <strain evidence="1">CBS 102054</strain>
    </source>
</reference>
<sequence>MGCCDLGNLLRRVELTTSLQIPDNGGSEIESIDSSNTSVSSSILDYRFENGRTYHRYKDGKYNIPDDEREMDRLDLQHHICLMTLGGRLGLTPPCQAGADVGRVLCFDSLTGSS</sequence>
<accession>A0AAI9ZRF6</accession>
<protein>
    <submittedName>
        <fullName evidence="1">Uncharacterized protein</fullName>
    </submittedName>
</protein>
<name>A0AAI9ZRF6_9PEZI</name>
<evidence type="ECO:0000313" key="1">
    <source>
        <dbReference type="EMBL" id="KAK1636811.1"/>
    </source>
</evidence>
<organism evidence="1 2">
    <name type="scientific">Colletotrichum phormii</name>
    <dbReference type="NCBI Taxonomy" id="359342"/>
    <lineage>
        <taxon>Eukaryota</taxon>
        <taxon>Fungi</taxon>
        <taxon>Dikarya</taxon>
        <taxon>Ascomycota</taxon>
        <taxon>Pezizomycotina</taxon>
        <taxon>Sordariomycetes</taxon>
        <taxon>Hypocreomycetidae</taxon>
        <taxon>Glomerellales</taxon>
        <taxon>Glomerellaceae</taxon>
        <taxon>Colletotrichum</taxon>
        <taxon>Colletotrichum acutatum species complex</taxon>
    </lineage>
</organism>
<dbReference type="RefSeq" id="XP_060445418.1">
    <property type="nucleotide sequence ID" value="XM_060590419.1"/>
</dbReference>
<gene>
    <name evidence="1" type="ORF">BDP81DRAFT_428403</name>
</gene>
<dbReference type="EMBL" id="JAHMHQ010000010">
    <property type="protein sequence ID" value="KAK1636811.1"/>
    <property type="molecule type" value="Genomic_DNA"/>
</dbReference>
<dbReference type="AlphaFoldDB" id="A0AAI9ZRF6"/>